<dbReference type="InterPro" id="IPR050950">
    <property type="entry name" value="HTH-type_LysR_regulators"/>
</dbReference>
<dbReference type="PANTHER" id="PTHR30419">
    <property type="entry name" value="HTH-TYPE TRANSCRIPTIONAL REGULATOR YBHD"/>
    <property type="match status" value="1"/>
</dbReference>
<keyword evidence="2" id="KW-0805">Transcription regulation</keyword>
<proteinExistence type="inferred from homology"/>
<keyword evidence="7" id="KW-1185">Reference proteome</keyword>
<feature type="domain" description="HTH lysR-type" evidence="5">
    <location>
        <begin position="1"/>
        <end position="58"/>
    </location>
</feature>
<dbReference type="SUPFAM" id="SSF53850">
    <property type="entry name" value="Periplasmic binding protein-like II"/>
    <property type="match status" value="1"/>
</dbReference>
<dbReference type="PANTHER" id="PTHR30419:SF2">
    <property type="entry name" value="LYSR FAMILY TRANSCRIPTIONAL REGULATOR"/>
    <property type="match status" value="1"/>
</dbReference>
<accession>A0ABT8SG61</accession>
<dbReference type="PROSITE" id="PS50931">
    <property type="entry name" value="HTH_LYSR"/>
    <property type="match status" value="1"/>
</dbReference>
<reference evidence="6" key="1">
    <citation type="submission" date="2023-06" db="EMBL/GenBank/DDBJ databases">
        <authorList>
            <person name="Jiang Y."/>
            <person name="Liu Q."/>
        </authorList>
    </citation>
    <scope>NUCLEOTIDE SEQUENCE</scope>
    <source>
        <strain evidence="6">CGMCC 1.12090</strain>
    </source>
</reference>
<evidence type="ECO:0000259" key="5">
    <source>
        <dbReference type="PROSITE" id="PS50931"/>
    </source>
</evidence>
<comment type="caution">
    <text evidence="6">The sequence shown here is derived from an EMBL/GenBank/DDBJ whole genome shotgun (WGS) entry which is preliminary data.</text>
</comment>
<dbReference type="Pfam" id="PF03466">
    <property type="entry name" value="LysR_substrate"/>
    <property type="match status" value="1"/>
</dbReference>
<evidence type="ECO:0000313" key="7">
    <source>
        <dbReference type="Proteomes" id="UP001169027"/>
    </source>
</evidence>
<dbReference type="InterPro" id="IPR036388">
    <property type="entry name" value="WH-like_DNA-bd_sf"/>
</dbReference>
<organism evidence="6 7">
    <name type="scientific">Variovorax ginsengisoli</name>
    <dbReference type="NCBI Taxonomy" id="363844"/>
    <lineage>
        <taxon>Bacteria</taxon>
        <taxon>Pseudomonadati</taxon>
        <taxon>Pseudomonadota</taxon>
        <taxon>Betaproteobacteria</taxon>
        <taxon>Burkholderiales</taxon>
        <taxon>Comamonadaceae</taxon>
        <taxon>Variovorax</taxon>
    </lineage>
</organism>
<name>A0ABT8SG61_9BURK</name>
<dbReference type="Proteomes" id="UP001169027">
    <property type="component" value="Unassembled WGS sequence"/>
</dbReference>
<evidence type="ECO:0000313" key="6">
    <source>
        <dbReference type="EMBL" id="MDO1537720.1"/>
    </source>
</evidence>
<dbReference type="InterPro" id="IPR000847">
    <property type="entry name" value="LysR_HTH_N"/>
</dbReference>
<evidence type="ECO:0000256" key="1">
    <source>
        <dbReference type="ARBA" id="ARBA00009437"/>
    </source>
</evidence>
<evidence type="ECO:0000256" key="3">
    <source>
        <dbReference type="ARBA" id="ARBA00023125"/>
    </source>
</evidence>
<gene>
    <name evidence="6" type="ORF">Q2T77_36350</name>
</gene>
<keyword evidence="3" id="KW-0238">DNA-binding</keyword>
<dbReference type="Gene3D" id="3.40.190.10">
    <property type="entry name" value="Periplasmic binding protein-like II"/>
    <property type="match status" value="2"/>
</dbReference>
<evidence type="ECO:0000256" key="2">
    <source>
        <dbReference type="ARBA" id="ARBA00023015"/>
    </source>
</evidence>
<dbReference type="RefSeq" id="WP_301816159.1">
    <property type="nucleotide sequence ID" value="NZ_JAUJZH010000047.1"/>
</dbReference>
<dbReference type="SUPFAM" id="SSF46785">
    <property type="entry name" value="Winged helix' DNA-binding domain"/>
    <property type="match status" value="1"/>
</dbReference>
<keyword evidence="4" id="KW-0804">Transcription</keyword>
<dbReference type="Gene3D" id="1.10.10.10">
    <property type="entry name" value="Winged helix-like DNA-binding domain superfamily/Winged helix DNA-binding domain"/>
    <property type="match status" value="1"/>
</dbReference>
<protein>
    <submittedName>
        <fullName evidence="6">LysR family transcriptional regulator</fullName>
    </submittedName>
</protein>
<sequence>MHASVLKYFIEVAQCGSVRKASERLYVAASAVNRQIHKLEDELGVELFDRMPNGLRLNPAGERLLKHAQETLHQFQVMRTELDALKGERTGHVKVAAMDSFFEELLPSAVEEFLQIFPAVTYTITSTQPMEVAQMVMAGQADVGLTFLGRLPGGVRAMNVAHLPIGIVMPPGHPLASFDTVSLKECAKYSFLRSSSHPVISAASSPEFASFWDDMEPAATCNSTPLLKRLIMGGKGISCFSKIAFIEELKRGELLWRPFELEALNGMKVGIVVPTQRVLPHVTQNFVGRMARRLTQLEAIAATL</sequence>
<dbReference type="Pfam" id="PF00126">
    <property type="entry name" value="HTH_1"/>
    <property type="match status" value="1"/>
</dbReference>
<dbReference type="EMBL" id="JAUKVY010000047">
    <property type="protein sequence ID" value="MDO1537720.1"/>
    <property type="molecule type" value="Genomic_DNA"/>
</dbReference>
<comment type="similarity">
    <text evidence="1">Belongs to the LysR transcriptional regulatory family.</text>
</comment>
<dbReference type="PRINTS" id="PR00039">
    <property type="entry name" value="HTHLYSR"/>
</dbReference>
<evidence type="ECO:0000256" key="4">
    <source>
        <dbReference type="ARBA" id="ARBA00023163"/>
    </source>
</evidence>
<dbReference type="InterPro" id="IPR036390">
    <property type="entry name" value="WH_DNA-bd_sf"/>
</dbReference>
<dbReference type="InterPro" id="IPR005119">
    <property type="entry name" value="LysR_subst-bd"/>
</dbReference>